<evidence type="ECO:0000256" key="4">
    <source>
        <dbReference type="ARBA" id="ARBA00025338"/>
    </source>
</evidence>
<comment type="subunit">
    <text evidence="1">Interacts with PEX19.</text>
</comment>
<sequence>MSGAWEFIKRHKGKIIALGALTGAAAGSAYAYYTQQEAQQHLLSSLSENEFRFQPRRHFVFNAQQRACDKSIRDIVPNLSSLIEDRFPIEQLTEKLKQNSDMSVEEKVEIWEKIKVLSVARIMGVAYSYSLLTLALKSQISILAADICTEFERTICYTPTWLDTIKTQVENLLGYEAEPIRDPYIEVNSKQVASNRQVFIRCIEYLTTTGVAKLLTVIEETCKEFCSSISLTDRVNQDSLRDVLDQIDGKLSELEPCFFSKLVAPLSEEERVSDDGVLQLLTRLVKALESKECRETLVSLVDFYLTAAVHKAPEKPEVLAKLLPSMSDVYYFISTDGYDSPLQNSLCSSDVDNFAGFVFGLTKQPALSSALIAQYK</sequence>
<dbReference type="Proteomes" id="UP000268014">
    <property type="component" value="Unassembled WGS sequence"/>
</dbReference>
<reference evidence="6 7" key="2">
    <citation type="submission" date="2018-11" db="EMBL/GenBank/DDBJ databases">
        <authorList>
            <consortium name="Pathogen Informatics"/>
        </authorList>
    </citation>
    <scope>NUCLEOTIDE SEQUENCE [LARGE SCALE GENOMIC DNA]</scope>
    <source>
        <strain evidence="6 7">MHpl1</strain>
    </source>
</reference>
<dbReference type="GO" id="GO:0045046">
    <property type="term" value="P:protein import into peroxisome membrane"/>
    <property type="evidence" value="ECO:0007669"/>
    <property type="project" value="TreeGrafter"/>
</dbReference>
<evidence type="ECO:0000313" key="8">
    <source>
        <dbReference type="WBParaSite" id="HPLM_0001513201-mRNA-1"/>
    </source>
</evidence>
<evidence type="ECO:0000256" key="3">
    <source>
        <dbReference type="ARBA" id="ARBA00022593"/>
    </source>
</evidence>
<keyword evidence="3" id="KW-0962">Peroxisome biogenesis</keyword>
<dbReference type="GO" id="GO:0005778">
    <property type="term" value="C:peroxisomal membrane"/>
    <property type="evidence" value="ECO:0007669"/>
    <property type="project" value="InterPro"/>
</dbReference>
<dbReference type="PANTHER" id="PTHR28080">
    <property type="entry name" value="PEROXISOMAL BIOGENESIS FACTOR 3"/>
    <property type="match status" value="1"/>
</dbReference>
<name>A0A0N4WU29_HAEPC</name>
<comment type="function">
    <text evidence="4">Involved in peroxisome biosynthesis and integrity. Assembles membrane vesicles before the matrix proteins are translocated. As a docking factor for PEX19, is necessary for the import of peroxisomal membrane proteins in the peroxisomes.</text>
</comment>
<protein>
    <recommendedName>
        <fullName evidence="2">Peroxisomal biogenesis factor 3</fullName>
    </recommendedName>
    <alternativeName>
        <fullName evidence="5">Peroxisomal assembly protein PEX3</fullName>
    </alternativeName>
</protein>
<dbReference type="Pfam" id="PF04882">
    <property type="entry name" value="Peroxin-3"/>
    <property type="match status" value="1"/>
</dbReference>
<dbReference type="InterPro" id="IPR006966">
    <property type="entry name" value="Peroxin-3"/>
</dbReference>
<evidence type="ECO:0000256" key="1">
    <source>
        <dbReference type="ARBA" id="ARBA00011494"/>
    </source>
</evidence>
<reference evidence="8" key="1">
    <citation type="submission" date="2017-02" db="UniProtKB">
        <authorList>
            <consortium name="WormBaseParasite"/>
        </authorList>
    </citation>
    <scope>IDENTIFICATION</scope>
</reference>
<accession>A0A0N4WU29</accession>
<evidence type="ECO:0000313" key="7">
    <source>
        <dbReference type="Proteomes" id="UP000268014"/>
    </source>
</evidence>
<evidence type="ECO:0000256" key="5">
    <source>
        <dbReference type="ARBA" id="ARBA00029630"/>
    </source>
</evidence>
<keyword evidence="7" id="KW-1185">Reference proteome</keyword>
<dbReference type="AlphaFoldDB" id="A0A0N4WU29"/>
<gene>
    <name evidence="6" type="ORF">HPLM_LOCUS15124</name>
</gene>
<dbReference type="GO" id="GO:0030674">
    <property type="term" value="F:protein-macromolecule adaptor activity"/>
    <property type="evidence" value="ECO:0007669"/>
    <property type="project" value="TreeGrafter"/>
</dbReference>
<evidence type="ECO:0000256" key="2">
    <source>
        <dbReference type="ARBA" id="ARBA00014294"/>
    </source>
</evidence>
<organism evidence="8">
    <name type="scientific">Haemonchus placei</name>
    <name type="common">Barber's pole worm</name>
    <dbReference type="NCBI Taxonomy" id="6290"/>
    <lineage>
        <taxon>Eukaryota</taxon>
        <taxon>Metazoa</taxon>
        <taxon>Ecdysozoa</taxon>
        <taxon>Nematoda</taxon>
        <taxon>Chromadorea</taxon>
        <taxon>Rhabditida</taxon>
        <taxon>Rhabditina</taxon>
        <taxon>Rhabditomorpha</taxon>
        <taxon>Strongyloidea</taxon>
        <taxon>Trichostrongylidae</taxon>
        <taxon>Haemonchus</taxon>
    </lineage>
</organism>
<dbReference type="PANTHER" id="PTHR28080:SF1">
    <property type="entry name" value="PEROXISOMAL BIOGENESIS FACTOR 3"/>
    <property type="match status" value="1"/>
</dbReference>
<dbReference type="STRING" id="6290.A0A0N4WU29"/>
<proteinExistence type="predicted"/>
<dbReference type="OrthoDB" id="45930at2759"/>
<dbReference type="OMA" id="KCQISIL"/>
<dbReference type="WBParaSite" id="HPLM_0001513201-mRNA-1">
    <property type="protein sequence ID" value="HPLM_0001513201-mRNA-1"/>
    <property type="gene ID" value="HPLM_0001513201"/>
</dbReference>
<evidence type="ECO:0000313" key="6">
    <source>
        <dbReference type="EMBL" id="VDO55459.1"/>
    </source>
</evidence>
<dbReference type="EMBL" id="UZAF01018845">
    <property type="protein sequence ID" value="VDO55459.1"/>
    <property type="molecule type" value="Genomic_DNA"/>
</dbReference>